<protein>
    <submittedName>
        <fullName evidence="1">Uncharacterized protein</fullName>
    </submittedName>
</protein>
<keyword evidence="2" id="KW-1185">Reference proteome</keyword>
<sequence>MRLWTRETSASGQIPMWMHWSNYTYMYPRLYPNWSGLPEWAIYLRLTMNNRAILEGATSLTPPSIAFSNYFNNRVKLLNQTYKVVAHCDLPTSPLSMCSIDSSLVAVTLDNREVHFIRNKCYGIAHHQSNLFITDARCMKQLKPVQIYVAKWASNQLVTLSRDGTVISTFTDPVLDCGGLENGLHVTDLGQVLVDRDGRQRLAEVITQKDGVLYPGITCISESSNIHSHRYPNCQLKFKRHEVCDGLTDRQTNRAQTIIFKLDMKAASVTMSLHCLLNRGKLIQLLTKFGEDQMIFSGQTDRQTDRQSDSYNLAPISSI</sequence>
<dbReference type="EMBL" id="JAIWYP010000014">
    <property type="protein sequence ID" value="KAH3707893.1"/>
    <property type="molecule type" value="Genomic_DNA"/>
</dbReference>
<proteinExistence type="predicted"/>
<dbReference type="AlphaFoldDB" id="A0A9D3YVL6"/>
<name>A0A9D3YVL6_DREPO</name>
<comment type="caution">
    <text evidence="1">The sequence shown here is derived from an EMBL/GenBank/DDBJ whole genome shotgun (WGS) entry which is preliminary data.</text>
</comment>
<organism evidence="1 2">
    <name type="scientific">Dreissena polymorpha</name>
    <name type="common">Zebra mussel</name>
    <name type="synonym">Mytilus polymorpha</name>
    <dbReference type="NCBI Taxonomy" id="45954"/>
    <lineage>
        <taxon>Eukaryota</taxon>
        <taxon>Metazoa</taxon>
        <taxon>Spiralia</taxon>
        <taxon>Lophotrochozoa</taxon>
        <taxon>Mollusca</taxon>
        <taxon>Bivalvia</taxon>
        <taxon>Autobranchia</taxon>
        <taxon>Heteroconchia</taxon>
        <taxon>Euheterodonta</taxon>
        <taxon>Imparidentia</taxon>
        <taxon>Neoheterodontei</taxon>
        <taxon>Myida</taxon>
        <taxon>Dreissenoidea</taxon>
        <taxon>Dreissenidae</taxon>
        <taxon>Dreissena</taxon>
    </lineage>
</organism>
<reference evidence="1" key="1">
    <citation type="journal article" date="2019" name="bioRxiv">
        <title>The Genome of the Zebra Mussel, Dreissena polymorpha: A Resource for Invasive Species Research.</title>
        <authorList>
            <person name="McCartney M.A."/>
            <person name="Auch B."/>
            <person name="Kono T."/>
            <person name="Mallez S."/>
            <person name="Zhang Y."/>
            <person name="Obille A."/>
            <person name="Becker A."/>
            <person name="Abrahante J.E."/>
            <person name="Garbe J."/>
            <person name="Badalamenti J.P."/>
            <person name="Herman A."/>
            <person name="Mangelson H."/>
            <person name="Liachko I."/>
            <person name="Sullivan S."/>
            <person name="Sone E.D."/>
            <person name="Koren S."/>
            <person name="Silverstein K.A.T."/>
            <person name="Beckman K.B."/>
            <person name="Gohl D.M."/>
        </authorList>
    </citation>
    <scope>NUCLEOTIDE SEQUENCE</scope>
    <source>
        <strain evidence="1">Duluth1</strain>
        <tissue evidence="1">Whole animal</tissue>
    </source>
</reference>
<accession>A0A9D3YVL6</accession>
<reference evidence="1" key="2">
    <citation type="submission" date="2020-11" db="EMBL/GenBank/DDBJ databases">
        <authorList>
            <person name="McCartney M.A."/>
            <person name="Auch B."/>
            <person name="Kono T."/>
            <person name="Mallez S."/>
            <person name="Becker A."/>
            <person name="Gohl D.M."/>
            <person name="Silverstein K.A.T."/>
            <person name="Koren S."/>
            <person name="Bechman K.B."/>
            <person name="Herman A."/>
            <person name="Abrahante J.E."/>
            <person name="Garbe J."/>
        </authorList>
    </citation>
    <scope>NUCLEOTIDE SEQUENCE</scope>
    <source>
        <strain evidence="1">Duluth1</strain>
        <tissue evidence="1">Whole animal</tissue>
    </source>
</reference>
<evidence type="ECO:0000313" key="1">
    <source>
        <dbReference type="EMBL" id="KAH3707893.1"/>
    </source>
</evidence>
<gene>
    <name evidence="1" type="ORF">DPMN_067312</name>
</gene>
<dbReference type="Proteomes" id="UP000828390">
    <property type="component" value="Unassembled WGS sequence"/>
</dbReference>
<evidence type="ECO:0000313" key="2">
    <source>
        <dbReference type="Proteomes" id="UP000828390"/>
    </source>
</evidence>